<dbReference type="EnsemblPlants" id="AET6Gv20452600.9">
    <property type="protein sequence ID" value="AET6Gv20452600.9"/>
    <property type="gene ID" value="AET6Gv20452600"/>
</dbReference>
<keyword evidence="1" id="KW-0472">Membrane</keyword>
<reference evidence="3" key="2">
    <citation type="journal article" date="2017" name="Nat. Plants">
        <title>The Aegilops tauschii genome reveals multiple impacts of transposons.</title>
        <authorList>
            <person name="Zhao G."/>
            <person name="Zou C."/>
            <person name="Li K."/>
            <person name="Wang K."/>
            <person name="Li T."/>
            <person name="Gao L."/>
            <person name="Zhang X."/>
            <person name="Wang H."/>
            <person name="Yang Z."/>
            <person name="Liu X."/>
            <person name="Jiang W."/>
            <person name="Mao L."/>
            <person name="Kong X."/>
            <person name="Jiao Y."/>
            <person name="Jia J."/>
        </authorList>
    </citation>
    <scope>NUCLEOTIDE SEQUENCE [LARGE SCALE GENOMIC DNA]</scope>
    <source>
        <strain evidence="3">cv. AL8/78</strain>
    </source>
</reference>
<evidence type="ECO:0000256" key="1">
    <source>
        <dbReference type="SAM" id="Phobius"/>
    </source>
</evidence>
<keyword evidence="3" id="KW-1185">Reference proteome</keyword>
<dbReference type="Gramene" id="AET6Gv20452600.9">
    <property type="protein sequence ID" value="AET6Gv20452600.9"/>
    <property type="gene ID" value="AET6Gv20452600"/>
</dbReference>
<reference evidence="3" key="1">
    <citation type="journal article" date="2014" name="Science">
        <title>Ancient hybridizations among the ancestral genomes of bread wheat.</title>
        <authorList>
            <consortium name="International Wheat Genome Sequencing Consortium,"/>
            <person name="Marcussen T."/>
            <person name="Sandve S.R."/>
            <person name="Heier L."/>
            <person name="Spannagl M."/>
            <person name="Pfeifer M."/>
            <person name="Jakobsen K.S."/>
            <person name="Wulff B.B."/>
            <person name="Steuernagel B."/>
            <person name="Mayer K.F."/>
            <person name="Olsen O.A."/>
        </authorList>
    </citation>
    <scope>NUCLEOTIDE SEQUENCE [LARGE SCALE GENOMIC DNA]</scope>
    <source>
        <strain evidence="3">cv. AL8/78</strain>
    </source>
</reference>
<keyword evidence="1" id="KW-0812">Transmembrane</keyword>
<reference evidence="2" key="3">
    <citation type="journal article" date="2017" name="Nature">
        <title>Genome sequence of the progenitor of the wheat D genome Aegilops tauschii.</title>
        <authorList>
            <person name="Luo M.C."/>
            <person name="Gu Y.Q."/>
            <person name="Puiu D."/>
            <person name="Wang H."/>
            <person name="Twardziok S.O."/>
            <person name="Deal K.R."/>
            <person name="Huo N."/>
            <person name="Zhu T."/>
            <person name="Wang L."/>
            <person name="Wang Y."/>
            <person name="McGuire P.E."/>
            <person name="Liu S."/>
            <person name="Long H."/>
            <person name="Ramasamy R.K."/>
            <person name="Rodriguez J.C."/>
            <person name="Van S.L."/>
            <person name="Yuan L."/>
            <person name="Wang Z."/>
            <person name="Xia Z."/>
            <person name="Xiao L."/>
            <person name="Anderson O.D."/>
            <person name="Ouyang S."/>
            <person name="Liang Y."/>
            <person name="Zimin A.V."/>
            <person name="Pertea G."/>
            <person name="Qi P."/>
            <person name="Bennetzen J.L."/>
            <person name="Dai X."/>
            <person name="Dawson M.W."/>
            <person name="Muller H.G."/>
            <person name="Kugler K."/>
            <person name="Rivarola-Duarte L."/>
            <person name="Spannagl M."/>
            <person name="Mayer K.F.X."/>
            <person name="Lu F.H."/>
            <person name="Bevan M.W."/>
            <person name="Leroy P."/>
            <person name="Li P."/>
            <person name="You F.M."/>
            <person name="Sun Q."/>
            <person name="Liu Z."/>
            <person name="Lyons E."/>
            <person name="Wicker T."/>
            <person name="Salzberg S.L."/>
            <person name="Devos K.M."/>
            <person name="Dvorak J."/>
        </authorList>
    </citation>
    <scope>NUCLEOTIDE SEQUENCE [LARGE SCALE GENOMIC DNA]</scope>
    <source>
        <strain evidence="2">cv. AL8/78</strain>
    </source>
</reference>
<dbReference type="Proteomes" id="UP000015105">
    <property type="component" value="Chromosome 6D"/>
</dbReference>
<proteinExistence type="predicted"/>
<evidence type="ECO:0000313" key="3">
    <source>
        <dbReference type="Proteomes" id="UP000015105"/>
    </source>
</evidence>
<organism evidence="2 3">
    <name type="scientific">Aegilops tauschii subsp. strangulata</name>
    <name type="common">Goatgrass</name>
    <dbReference type="NCBI Taxonomy" id="200361"/>
    <lineage>
        <taxon>Eukaryota</taxon>
        <taxon>Viridiplantae</taxon>
        <taxon>Streptophyta</taxon>
        <taxon>Embryophyta</taxon>
        <taxon>Tracheophyta</taxon>
        <taxon>Spermatophyta</taxon>
        <taxon>Magnoliopsida</taxon>
        <taxon>Liliopsida</taxon>
        <taxon>Poales</taxon>
        <taxon>Poaceae</taxon>
        <taxon>BOP clade</taxon>
        <taxon>Pooideae</taxon>
        <taxon>Triticodae</taxon>
        <taxon>Triticeae</taxon>
        <taxon>Triticinae</taxon>
        <taxon>Aegilops</taxon>
    </lineage>
</organism>
<sequence>MDLDTDQMSRSLNKYYGWLGRLRLALVLVKVGSLRVSGSGHNGGRVLLLLWSLLSEVASSFDGWSMFSCFFLVLSCTCVGSSVMSRSLVANVCARILRFFIVV</sequence>
<protein>
    <submittedName>
        <fullName evidence="2">Uncharacterized protein</fullName>
    </submittedName>
</protein>
<accession>A0A453NQY5</accession>
<reference evidence="2" key="5">
    <citation type="journal article" date="2021" name="G3 (Bethesda)">
        <title>Aegilops tauschii genome assembly Aet v5.0 features greater sequence contiguity and improved annotation.</title>
        <authorList>
            <person name="Wang L."/>
            <person name="Zhu T."/>
            <person name="Rodriguez J.C."/>
            <person name="Deal K.R."/>
            <person name="Dubcovsky J."/>
            <person name="McGuire P.E."/>
            <person name="Lux T."/>
            <person name="Spannagl M."/>
            <person name="Mayer K.F.X."/>
            <person name="Baldrich P."/>
            <person name="Meyers B.C."/>
            <person name="Huo N."/>
            <person name="Gu Y.Q."/>
            <person name="Zhou H."/>
            <person name="Devos K.M."/>
            <person name="Bennetzen J.L."/>
            <person name="Unver T."/>
            <person name="Budak H."/>
            <person name="Gulick P.J."/>
            <person name="Galiba G."/>
            <person name="Kalapos B."/>
            <person name="Nelson D.R."/>
            <person name="Li P."/>
            <person name="You F.M."/>
            <person name="Luo M.C."/>
            <person name="Dvorak J."/>
        </authorList>
    </citation>
    <scope>NUCLEOTIDE SEQUENCE [LARGE SCALE GENOMIC DNA]</scope>
    <source>
        <strain evidence="2">cv. AL8/78</strain>
    </source>
</reference>
<dbReference type="AlphaFoldDB" id="A0A453NQY5"/>
<reference evidence="2" key="4">
    <citation type="submission" date="2019-03" db="UniProtKB">
        <authorList>
            <consortium name="EnsemblPlants"/>
        </authorList>
    </citation>
    <scope>IDENTIFICATION</scope>
</reference>
<keyword evidence="1" id="KW-1133">Transmembrane helix</keyword>
<evidence type="ECO:0000313" key="2">
    <source>
        <dbReference type="EnsemblPlants" id="AET6Gv20452600.9"/>
    </source>
</evidence>
<feature type="transmembrane region" description="Helical" evidence="1">
    <location>
        <begin position="70"/>
        <end position="89"/>
    </location>
</feature>
<name>A0A453NQY5_AEGTS</name>